<keyword evidence="3" id="KW-0540">Nuclease</keyword>
<keyword evidence="10" id="KW-1185">Reference proteome</keyword>
<keyword evidence="1" id="KW-0808">Transferase</keyword>
<keyword evidence="2" id="KW-0548">Nucleotidyltransferase</keyword>
<proteinExistence type="predicted"/>
<dbReference type="VEuPathDB" id="VectorBase:ISCW017918"/>
<evidence type="ECO:0000256" key="6">
    <source>
        <dbReference type="ARBA" id="ARBA00022918"/>
    </source>
</evidence>
<feature type="non-terminal residue" evidence="8">
    <location>
        <position position="1"/>
    </location>
</feature>
<dbReference type="Proteomes" id="UP000001555">
    <property type="component" value="Unassembled WGS sequence"/>
</dbReference>
<accession>B7PJQ5</accession>
<evidence type="ECO:0000256" key="4">
    <source>
        <dbReference type="ARBA" id="ARBA00022759"/>
    </source>
</evidence>
<dbReference type="EnsemblMetazoa" id="ISCW017918-RA">
    <property type="protein sequence ID" value="ISCW017918-PA"/>
    <property type="gene ID" value="ISCW017918"/>
</dbReference>
<protein>
    <submittedName>
        <fullName evidence="8 9">Polyprotein of retroviral origin, putative</fullName>
    </submittedName>
</protein>
<dbReference type="PANTHER" id="PTHR37984:SF5">
    <property type="entry name" value="PROTEIN NYNRIN-LIKE"/>
    <property type="match status" value="1"/>
</dbReference>
<keyword evidence="6" id="KW-0695">RNA-directed DNA polymerase</keyword>
<evidence type="ECO:0000313" key="10">
    <source>
        <dbReference type="Proteomes" id="UP000001555"/>
    </source>
</evidence>
<reference evidence="9" key="2">
    <citation type="submission" date="2020-05" db="UniProtKB">
        <authorList>
            <consortium name="EnsemblMetazoa"/>
        </authorList>
    </citation>
    <scope>IDENTIFICATION</scope>
    <source>
        <strain evidence="9">wikel</strain>
    </source>
</reference>
<dbReference type="PANTHER" id="PTHR37984">
    <property type="entry name" value="PROTEIN CBG26694"/>
    <property type="match status" value="1"/>
</dbReference>
<evidence type="ECO:0000256" key="2">
    <source>
        <dbReference type="ARBA" id="ARBA00022695"/>
    </source>
</evidence>
<dbReference type="Pfam" id="PF17917">
    <property type="entry name" value="RT_RNaseH"/>
    <property type="match status" value="1"/>
</dbReference>
<dbReference type="AlphaFoldDB" id="B7PJQ5"/>
<gene>
    <name evidence="8" type="ORF">IscW_ISCW017918</name>
</gene>
<evidence type="ECO:0000259" key="7">
    <source>
        <dbReference type="Pfam" id="PF17917"/>
    </source>
</evidence>
<reference evidence="8 10" key="1">
    <citation type="submission" date="2008-03" db="EMBL/GenBank/DDBJ databases">
        <title>Annotation of Ixodes scapularis.</title>
        <authorList>
            <consortium name="Ixodes scapularis Genome Project Consortium"/>
            <person name="Caler E."/>
            <person name="Hannick L.I."/>
            <person name="Bidwell S."/>
            <person name="Joardar V."/>
            <person name="Thiagarajan M."/>
            <person name="Amedeo P."/>
            <person name="Galinsky K.J."/>
            <person name="Schobel S."/>
            <person name="Inman J."/>
            <person name="Hostetler J."/>
            <person name="Miller J."/>
            <person name="Hammond M."/>
            <person name="Megy K."/>
            <person name="Lawson D."/>
            <person name="Kodira C."/>
            <person name="Sutton G."/>
            <person name="Meyer J."/>
            <person name="Hill C.A."/>
            <person name="Birren B."/>
            <person name="Nene V."/>
            <person name="Collins F."/>
            <person name="Alarcon-Chaidez F."/>
            <person name="Wikel S."/>
            <person name="Strausberg R."/>
        </authorList>
    </citation>
    <scope>NUCLEOTIDE SEQUENCE [LARGE SCALE GENOMIC DNA]</scope>
    <source>
        <strain evidence="10">Wikel</strain>
        <strain evidence="8">Wikel colony</strain>
    </source>
</reference>
<keyword evidence="4" id="KW-0255">Endonuclease</keyword>
<dbReference type="EMBL" id="DS727689">
    <property type="protein sequence ID" value="EEC06827.1"/>
    <property type="molecule type" value="Genomic_DNA"/>
</dbReference>
<dbReference type="GO" id="GO:0003964">
    <property type="term" value="F:RNA-directed DNA polymerase activity"/>
    <property type="evidence" value="ECO:0007669"/>
    <property type="project" value="UniProtKB-KW"/>
</dbReference>
<feature type="non-terminal residue" evidence="8">
    <location>
        <position position="91"/>
    </location>
</feature>
<dbReference type="GO" id="GO:0004519">
    <property type="term" value="F:endonuclease activity"/>
    <property type="evidence" value="ECO:0007669"/>
    <property type="project" value="UniProtKB-KW"/>
</dbReference>
<dbReference type="SUPFAM" id="SSF56672">
    <property type="entry name" value="DNA/RNA polymerases"/>
    <property type="match status" value="1"/>
</dbReference>
<dbReference type="InterPro" id="IPR050951">
    <property type="entry name" value="Retrovirus_Pol_polyprotein"/>
</dbReference>
<dbReference type="CDD" id="cd09274">
    <property type="entry name" value="RNase_HI_RT_Ty3"/>
    <property type="match status" value="1"/>
</dbReference>
<evidence type="ECO:0000256" key="3">
    <source>
        <dbReference type="ARBA" id="ARBA00022722"/>
    </source>
</evidence>
<sequence>SRQLNEAEKRYGATEQECLGVVWAVRHFRCYLFGRHFRVITDCNAFKWLMSVRDPNSRLARWNFLLQEHSFEIVHRAGKLNQNADALSRAV</sequence>
<dbReference type="PaxDb" id="6945-B7PJQ5"/>
<dbReference type="STRING" id="6945.B7PJQ5"/>
<keyword evidence="5" id="KW-0378">Hydrolase</keyword>
<feature type="domain" description="Reverse transcriptase RNase H-like" evidence="7">
    <location>
        <begin position="1"/>
        <end position="68"/>
    </location>
</feature>
<dbReference type="EMBL" id="ABJB010996706">
    <property type="status" value="NOT_ANNOTATED_CDS"/>
    <property type="molecule type" value="Genomic_DNA"/>
</dbReference>
<organism>
    <name type="scientific">Ixodes scapularis</name>
    <name type="common">Black-legged tick</name>
    <name type="synonym">Deer tick</name>
    <dbReference type="NCBI Taxonomy" id="6945"/>
    <lineage>
        <taxon>Eukaryota</taxon>
        <taxon>Metazoa</taxon>
        <taxon>Ecdysozoa</taxon>
        <taxon>Arthropoda</taxon>
        <taxon>Chelicerata</taxon>
        <taxon>Arachnida</taxon>
        <taxon>Acari</taxon>
        <taxon>Parasitiformes</taxon>
        <taxon>Ixodida</taxon>
        <taxon>Ixodoidea</taxon>
        <taxon>Ixodidae</taxon>
        <taxon>Ixodinae</taxon>
        <taxon>Ixodes</taxon>
    </lineage>
</organism>
<dbReference type="HOGENOM" id="CLU_000384_23_4_1"/>
<name>B7PJQ5_IXOSC</name>
<dbReference type="InterPro" id="IPR043502">
    <property type="entry name" value="DNA/RNA_pol_sf"/>
</dbReference>
<dbReference type="VEuPathDB" id="VectorBase:ISCI017918"/>
<evidence type="ECO:0000313" key="9">
    <source>
        <dbReference type="EnsemblMetazoa" id="ISCW017918-PA"/>
    </source>
</evidence>
<evidence type="ECO:0000313" key="8">
    <source>
        <dbReference type="EMBL" id="EEC06827.1"/>
    </source>
</evidence>
<dbReference type="InterPro" id="IPR041373">
    <property type="entry name" value="RT_RNaseH"/>
</dbReference>
<evidence type="ECO:0000256" key="5">
    <source>
        <dbReference type="ARBA" id="ARBA00022801"/>
    </source>
</evidence>
<evidence type="ECO:0000256" key="1">
    <source>
        <dbReference type="ARBA" id="ARBA00022679"/>
    </source>
</evidence>
<dbReference type="GO" id="GO:0016787">
    <property type="term" value="F:hydrolase activity"/>
    <property type="evidence" value="ECO:0007669"/>
    <property type="project" value="UniProtKB-KW"/>
</dbReference>